<organism evidence="1 2">
    <name type="scientific">Trifolium medium</name>
    <dbReference type="NCBI Taxonomy" id="97028"/>
    <lineage>
        <taxon>Eukaryota</taxon>
        <taxon>Viridiplantae</taxon>
        <taxon>Streptophyta</taxon>
        <taxon>Embryophyta</taxon>
        <taxon>Tracheophyta</taxon>
        <taxon>Spermatophyta</taxon>
        <taxon>Magnoliopsida</taxon>
        <taxon>eudicotyledons</taxon>
        <taxon>Gunneridae</taxon>
        <taxon>Pentapetalae</taxon>
        <taxon>rosids</taxon>
        <taxon>fabids</taxon>
        <taxon>Fabales</taxon>
        <taxon>Fabaceae</taxon>
        <taxon>Papilionoideae</taxon>
        <taxon>50 kb inversion clade</taxon>
        <taxon>NPAAA clade</taxon>
        <taxon>Hologalegina</taxon>
        <taxon>IRL clade</taxon>
        <taxon>Trifolieae</taxon>
        <taxon>Trifolium</taxon>
    </lineage>
</organism>
<dbReference type="Proteomes" id="UP000265520">
    <property type="component" value="Unassembled WGS sequence"/>
</dbReference>
<dbReference type="EMBL" id="LXQA010006472">
    <property type="protein sequence ID" value="MCH84220.1"/>
    <property type="molecule type" value="Genomic_DNA"/>
</dbReference>
<proteinExistence type="predicted"/>
<dbReference type="AlphaFoldDB" id="A0A392M9R0"/>
<protein>
    <submittedName>
        <fullName evidence="1">DUF506 family protein</fullName>
    </submittedName>
</protein>
<reference evidence="1 2" key="1">
    <citation type="journal article" date="2018" name="Front. Plant Sci.">
        <title>Red Clover (Trifolium pratense) and Zigzag Clover (T. medium) - A Picture of Genomic Similarities and Differences.</title>
        <authorList>
            <person name="Dluhosova J."/>
            <person name="Istvanek J."/>
            <person name="Nedelnik J."/>
            <person name="Repkova J."/>
        </authorList>
    </citation>
    <scope>NUCLEOTIDE SEQUENCE [LARGE SCALE GENOMIC DNA]</scope>
    <source>
        <strain evidence="2">cv. 10/8</strain>
        <tissue evidence="1">Leaf</tissue>
    </source>
</reference>
<accession>A0A392M9R0</accession>
<evidence type="ECO:0000313" key="2">
    <source>
        <dbReference type="Proteomes" id="UP000265520"/>
    </source>
</evidence>
<name>A0A392M9R0_9FABA</name>
<keyword evidence="2" id="KW-1185">Reference proteome</keyword>
<sequence>MLEIGSNITMRFERVAAAFESDEVARVILCKSSGREHSLESSTDLSDLIFITHVNFLGDSDQVHKPHLVGWDFVCLPKMNKELGFKCLHLMNEAFLMKMLSNLTIKPDDLWCRVLR</sequence>
<gene>
    <name evidence="1" type="ORF">A2U01_0005051</name>
</gene>
<feature type="non-terminal residue" evidence="1">
    <location>
        <position position="116"/>
    </location>
</feature>
<comment type="caution">
    <text evidence="1">The sequence shown here is derived from an EMBL/GenBank/DDBJ whole genome shotgun (WGS) entry which is preliminary data.</text>
</comment>
<evidence type="ECO:0000313" key="1">
    <source>
        <dbReference type="EMBL" id="MCH84220.1"/>
    </source>
</evidence>